<feature type="compositionally biased region" description="Basic and acidic residues" evidence="1">
    <location>
        <begin position="21"/>
        <end position="35"/>
    </location>
</feature>
<feature type="region of interest" description="Disordered" evidence="1">
    <location>
        <begin position="47"/>
        <end position="86"/>
    </location>
</feature>
<dbReference type="PANTHER" id="PTHR37153">
    <property type="entry name" value="CHROMOSOME 19 C19ORF81 HOMOLOG"/>
    <property type="match status" value="1"/>
</dbReference>
<keyword evidence="3" id="KW-1185">Reference proteome</keyword>
<proteinExistence type="predicted"/>
<feature type="compositionally biased region" description="Basic and acidic residues" evidence="1">
    <location>
        <begin position="47"/>
        <end position="85"/>
    </location>
</feature>
<feature type="compositionally biased region" description="Basic and acidic residues" evidence="1">
    <location>
        <begin position="1"/>
        <end position="10"/>
    </location>
</feature>
<organism evidence="2 3">
    <name type="scientific">Felis catus</name>
    <name type="common">Cat</name>
    <name type="synonym">Felis silvestris catus</name>
    <dbReference type="NCBI Taxonomy" id="9685"/>
    <lineage>
        <taxon>Eukaryota</taxon>
        <taxon>Metazoa</taxon>
        <taxon>Chordata</taxon>
        <taxon>Craniata</taxon>
        <taxon>Vertebrata</taxon>
        <taxon>Euteleostomi</taxon>
        <taxon>Mammalia</taxon>
        <taxon>Eutheria</taxon>
        <taxon>Laurasiatheria</taxon>
        <taxon>Carnivora</taxon>
        <taxon>Feliformia</taxon>
        <taxon>Felidae</taxon>
        <taxon>Felinae</taxon>
        <taxon>Felis</taxon>
    </lineage>
</organism>
<accession>A0ABI8AKJ8</accession>
<protein>
    <submittedName>
        <fullName evidence="2">Uncharacterized protein</fullName>
    </submittedName>
</protein>
<dbReference type="GeneTree" id="ENSGT00530000064955"/>
<feature type="region of interest" description="Disordered" evidence="1">
    <location>
        <begin position="1"/>
        <end position="35"/>
    </location>
</feature>
<dbReference type="PANTHER" id="PTHR37153:SF1">
    <property type="entry name" value="HYPOTHETICAL LOC292874"/>
    <property type="match status" value="1"/>
</dbReference>
<dbReference type="Proteomes" id="UP000823872">
    <property type="component" value="Chromosome E2"/>
</dbReference>
<sequence length="360" mass="40681">MVGKLAEESRGMQGETGGEVGGKRAEKSRERVEERWGEIRGKRWGESKSGRVVETWGEKEDLGGREAGRGRVPRRSGETEEDTGKWQRRNRGTQHLELVGFPEVRGIPIPVWSQPSSSSMVFPRGFKEKKEEAAVERRSWSGWASQGSSPHPPETCLTRLPRMQQQVETLCSSTAGNPSMHREAGAFLVDIETLEETQTRSLGRPVRSSKQYLRQVIAEYEALDRELPCLRRFPTPPAAQPLCLCMETSPQEDFTHLEVLEALEAEFPGAMESGRVASIRFENTNVICGTAGCRDRWLITVADFQTRSRLLRCGLRLRGLEHPLVRHDELLLADYRLHLRRSLVRRRMLEALGAEPTAEV</sequence>
<dbReference type="Ensembl" id="ENSFCTT00005088597.1">
    <property type="protein sequence ID" value="ENSFCTP00005059740.1"/>
    <property type="gene ID" value="ENSFCTG00005031962.1"/>
</dbReference>
<evidence type="ECO:0000313" key="3">
    <source>
        <dbReference type="Proteomes" id="UP000823872"/>
    </source>
</evidence>
<name>A0ABI8AKJ8_FELCA</name>
<evidence type="ECO:0000313" key="2">
    <source>
        <dbReference type="Ensembl" id="ENSFCTP00005059740.1"/>
    </source>
</evidence>
<reference evidence="2" key="3">
    <citation type="submission" date="2025-09" db="UniProtKB">
        <authorList>
            <consortium name="Ensembl"/>
        </authorList>
    </citation>
    <scope>IDENTIFICATION</scope>
    <source>
        <strain evidence="2">breed Abyssinian</strain>
    </source>
</reference>
<dbReference type="InterPro" id="IPR031746">
    <property type="entry name" value="DUF4732"/>
</dbReference>
<reference evidence="2" key="2">
    <citation type="submission" date="2025-08" db="UniProtKB">
        <authorList>
            <consortium name="Ensembl"/>
        </authorList>
    </citation>
    <scope>IDENTIFICATION</scope>
    <source>
        <strain evidence="2">breed Abyssinian</strain>
    </source>
</reference>
<reference evidence="2 3" key="1">
    <citation type="submission" date="2021-02" db="EMBL/GenBank/DDBJ databases">
        <title>Safari Cat Assemblies.</title>
        <authorList>
            <person name="Bredemeyer K.R."/>
            <person name="Murphy W.J."/>
        </authorList>
    </citation>
    <scope>NUCLEOTIDE SEQUENCE [LARGE SCALE GENOMIC DNA]</scope>
</reference>
<dbReference type="Pfam" id="PF15876">
    <property type="entry name" value="DUF4732"/>
    <property type="match status" value="1"/>
</dbReference>
<evidence type="ECO:0000256" key="1">
    <source>
        <dbReference type="SAM" id="MobiDB-lite"/>
    </source>
</evidence>
<gene>
    <name evidence="2" type="primary">CE2H19orf81</name>
</gene>